<protein>
    <recommendedName>
        <fullName evidence="1">KIB1-4 beta-propeller domain-containing protein</fullName>
    </recommendedName>
</protein>
<accession>A0A1E5URI1</accession>
<comment type="caution">
    <text evidence="2">The sequence shown here is derived from an EMBL/GenBank/DDBJ whole genome shotgun (WGS) entry which is preliminary data.</text>
</comment>
<evidence type="ECO:0000313" key="3">
    <source>
        <dbReference type="Proteomes" id="UP000095767"/>
    </source>
</evidence>
<evidence type="ECO:0000259" key="1">
    <source>
        <dbReference type="Pfam" id="PF03478"/>
    </source>
</evidence>
<organism evidence="2 3">
    <name type="scientific">Dichanthelium oligosanthes</name>
    <dbReference type="NCBI Taxonomy" id="888268"/>
    <lineage>
        <taxon>Eukaryota</taxon>
        <taxon>Viridiplantae</taxon>
        <taxon>Streptophyta</taxon>
        <taxon>Embryophyta</taxon>
        <taxon>Tracheophyta</taxon>
        <taxon>Spermatophyta</taxon>
        <taxon>Magnoliopsida</taxon>
        <taxon>Liliopsida</taxon>
        <taxon>Poales</taxon>
        <taxon>Poaceae</taxon>
        <taxon>PACMAD clade</taxon>
        <taxon>Panicoideae</taxon>
        <taxon>Panicodae</taxon>
        <taxon>Paniceae</taxon>
        <taxon>Dichantheliinae</taxon>
        <taxon>Dichanthelium</taxon>
    </lineage>
</organism>
<feature type="domain" description="KIB1-4 beta-propeller" evidence="1">
    <location>
        <begin position="34"/>
        <end position="143"/>
    </location>
</feature>
<dbReference type="Proteomes" id="UP000095767">
    <property type="component" value="Unassembled WGS sequence"/>
</dbReference>
<dbReference type="EMBL" id="LWDX02066715">
    <property type="protein sequence ID" value="OEL15481.1"/>
    <property type="molecule type" value="Genomic_DNA"/>
</dbReference>
<dbReference type="Pfam" id="PF03478">
    <property type="entry name" value="Beta-prop_KIB1-4"/>
    <property type="match status" value="1"/>
</dbReference>
<dbReference type="InterPro" id="IPR005174">
    <property type="entry name" value="KIB1-4_b-propeller"/>
</dbReference>
<name>A0A1E5URI1_9POAL</name>
<evidence type="ECO:0000313" key="2">
    <source>
        <dbReference type="EMBL" id="OEL15481.1"/>
    </source>
</evidence>
<reference evidence="2 3" key="1">
    <citation type="submission" date="2016-09" db="EMBL/GenBank/DDBJ databases">
        <title>The draft genome of Dichanthelium oligosanthes: A C3 panicoid grass species.</title>
        <authorList>
            <person name="Studer A.J."/>
            <person name="Schnable J.C."/>
            <person name="Brutnell T.P."/>
        </authorList>
    </citation>
    <scope>NUCLEOTIDE SEQUENCE [LARGE SCALE GENOMIC DNA]</scope>
    <source>
        <strain evidence="3">cv. Kellogg 1175</strain>
        <tissue evidence="2">Leaf</tissue>
    </source>
</reference>
<keyword evidence="3" id="KW-1185">Reference proteome</keyword>
<proteinExistence type="predicted"/>
<dbReference type="OrthoDB" id="582752at2759"/>
<dbReference type="AlphaFoldDB" id="A0A1E5URI1"/>
<sequence length="185" mass="20021">MEPNGVNESDSSEEAKLPMAMFAVERSSKKRLLFDVSSRNIHGVSSSVFPDATCAFENGGWLLMVRHKPPDIKEQAVFLVHPSTGRRLDLPAFSSSSQGLFVFYVSSHGAPLVVARVETLSFVPTVHVACPGDVYWSVYKHDVVDVDPPPCGSTSRAAHRQRRLVEPASIVDVALLGPPGGLPGR</sequence>
<gene>
    <name evidence="2" type="ORF">BAE44_0023499</name>
</gene>